<dbReference type="AlphaFoldDB" id="A0A4P6LY79"/>
<evidence type="ECO:0000313" key="4">
    <source>
        <dbReference type="EMBL" id="QBE96220.1"/>
    </source>
</evidence>
<evidence type="ECO:0000259" key="1">
    <source>
        <dbReference type="Pfam" id="PF07944"/>
    </source>
</evidence>
<dbReference type="KEGG" id="bpro:PMF13cell1_01764"/>
<dbReference type="Pfam" id="PF20737">
    <property type="entry name" value="Glyco_hydro127C"/>
    <property type="match status" value="1"/>
</dbReference>
<reference evidence="4 5" key="1">
    <citation type="submission" date="2019-01" db="EMBL/GenBank/DDBJ databases">
        <title>PMF-metabolizing Aryl O-demethylase.</title>
        <authorList>
            <person name="Kim M."/>
        </authorList>
    </citation>
    <scope>NUCLEOTIDE SEQUENCE [LARGE SCALE GENOMIC DNA]</scope>
    <source>
        <strain evidence="4 5">PMF1</strain>
    </source>
</reference>
<dbReference type="GO" id="GO:0005975">
    <property type="term" value="P:carbohydrate metabolic process"/>
    <property type="evidence" value="ECO:0007669"/>
    <property type="project" value="InterPro"/>
</dbReference>
<feature type="domain" description="Non-reducing end beta-L-arabinofuranosidase-like GH127 catalytic" evidence="1">
    <location>
        <begin position="13"/>
        <end position="427"/>
    </location>
</feature>
<evidence type="ECO:0000313" key="5">
    <source>
        <dbReference type="Proteomes" id="UP000289794"/>
    </source>
</evidence>
<dbReference type="InterPro" id="IPR012878">
    <property type="entry name" value="Beta-AFase-like_GH127_cat"/>
</dbReference>
<dbReference type="SUPFAM" id="SSF48208">
    <property type="entry name" value="Six-hairpin glycosidases"/>
    <property type="match status" value="1"/>
</dbReference>
<feature type="domain" description="Non-reducing end beta-L-arabinofuranosidase-like GH127 C-terminal" evidence="3">
    <location>
        <begin position="534"/>
        <end position="647"/>
    </location>
</feature>
<dbReference type="EC" id="3.2.1.185" evidence="4"/>
<dbReference type="PANTHER" id="PTHR43465:SF2">
    <property type="entry name" value="DUF1680 DOMAIN PROTEIN (AFU_ORTHOLOGUE AFUA_1G08910)"/>
    <property type="match status" value="1"/>
</dbReference>
<keyword evidence="4" id="KW-0326">Glycosidase</keyword>
<dbReference type="Pfam" id="PF20736">
    <property type="entry name" value="Glyco_hydro127M"/>
    <property type="match status" value="1"/>
</dbReference>
<sequence>MNGEKLQSLPLGDIRIADTFWDKYIRLVKDVILPYQWETLNDNVPDAEPSHCIKNFRIAAGEEKGKFQGAVFQDTDVAKWLEAAAFTLASDGRDEMLESLADETIKLIGKAQCPDGYLNTYYTIQEPERRWSNLKEGHELYTAGHMIEAAVAYYEATGKDEFLKIVSRFADVICERFGPGDGQCHGYPGHPEVELALVKLYRATGEKRYLEVSKYFVEQRGVGENYFFQEEKGEKYQQIFPEFKDYSPSYSQSHLPVREQKTAEGHAVRAVYLYCAMADLAYEYQDESLLAACRTLWDNMVRKRMFITGGIGSSGLLERFTTDYDLPNDCNYSESCASIGLALFGRRMAEITGEAKYMDVAETALYNTVLAGIAMDGKSFFYVNPLEVWPDNCLERTSREHVKPVRQKWFGVACCPPNIARTLASLGQYLYGKGNDSLYINLYVSNETQTAINGVKCSVKIDSGYLDDGTVKINIRPEHKTTGVLAFRIPGWVKTYRVFRNGEEIKAPKEEKGYLFIRGELDQEEITLKFHIEPRFVHANPKVRADSGKAALMRGPLVYCLEETDNGSNLASVFVDTRQELSESYEPELLGGTTVIHLNGKKISDSHWEDGTLYQECETELTDIPLKAVPYCYWGNRRTGEMLVWIKELL</sequence>
<gene>
    <name evidence="4" type="primary">hypBA1_3</name>
    <name evidence="4" type="ORF">PMF13cell1_01764</name>
</gene>
<keyword evidence="4" id="KW-0378">Hydrolase</keyword>
<dbReference type="EMBL" id="CP035945">
    <property type="protein sequence ID" value="QBE96220.1"/>
    <property type="molecule type" value="Genomic_DNA"/>
</dbReference>
<proteinExistence type="predicted"/>
<name>A0A4P6LY79_9FIRM</name>
<dbReference type="InterPro" id="IPR049049">
    <property type="entry name" value="Beta-AFase-like_GH127_C"/>
</dbReference>
<dbReference type="InterPro" id="IPR049046">
    <property type="entry name" value="Beta-AFase-like_GH127_middle"/>
</dbReference>
<protein>
    <submittedName>
        <fullName evidence="4">Non-reducing end beta-L-arabinofuranosidase</fullName>
        <ecNumber evidence="4">3.2.1.185</ecNumber>
    </submittedName>
</protein>
<dbReference type="Proteomes" id="UP000289794">
    <property type="component" value="Chromosome"/>
</dbReference>
<feature type="domain" description="Non-reducing end beta-L-arabinofuranosidase-like GH127 middle" evidence="2">
    <location>
        <begin position="438"/>
        <end position="530"/>
    </location>
</feature>
<dbReference type="InterPro" id="IPR008928">
    <property type="entry name" value="6-hairpin_glycosidase_sf"/>
</dbReference>
<dbReference type="PANTHER" id="PTHR43465">
    <property type="entry name" value="DUF1680 DOMAIN PROTEIN (AFU_ORTHOLOGUE AFUA_1G08910)"/>
    <property type="match status" value="1"/>
</dbReference>
<dbReference type="Pfam" id="PF07944">
    <property type="entry name" value="Beta-AFase-like_GH127_cat"/>
    <property type="match status" value="1"/>
</dbReference>
<organism evidence="4 5">
    <name type="scientific">Blautia producta</name>
    <dbReference type="NCBI Taxonomy" id="33035"/>
    <lineage>
        <taxon>Bacteria</taxon>
        <taxon>Bacillati</taxon>
        <taxon>Bacillota</taxon>
        <taxon>Clostridia</taxon>
        <taxon>Lachnospirales</taxon>
        <taxon>Lachnospiraceae</taxon>
        <taxon>Blautia</taxon>
    </lineage>
</organism>
<dbReference type="GO" id="GO:0102478">
    <property type="term" value="F:beta-L-arabinofuranosidase activity"/>
    <property type="evidence" value="ECO:0007669"/>
    <property type="project" value="UniProtKB-EC"/>
</dbReference>
<dbReference type="InterPro" id="IPR049174">
    <property type="entry name" value="Beta-AFase-like"/>
</dbReference>
<evidence type="ECO:0000259" key="3">
    <source>
        <dbReference type="Pfam" id="PF20737"/>
    </source>
</evidence>
<accession>A0A4P6LY79</accession>
<dbReference type="RefSeq" id="WP_130180489.1">
    <property type="nucleotide sequence ID" value="NZ_CP035945.1"/>
</dbReference>
<evidence type="ECO:0000259" key="2">
    <source>
        <dbReference type="Pfam" id="PF20736"/>
    </source>
</evidence>